<proteinExistence type="predicted"/>
<protein>
    <submittedName>
        <fullName evidence="1">Uncharacterized protein</fullName>
    </submittedName>
</protein>
<dbReference type="GO" id="GO:0004842">
    <property type="term" value="F:ubiquitin-protein transferase activity"/>
    <property type="evidence" value="ECO:0007669"/>
    <property type="project" value="InterPro"/>
</dbReference>
<name>A0AAD8RZL6_LOLMU</name>
<evidence type="ECO:0000313" key="1">
    <source>
        <dbReference type="EMBL" id="KAK1642178.1"/>
    </source>
</evidence>
<sequence>MGDTGGRYDGYTLKSRQLSIATTCFFQFVTGAPRLPLGGLSALNPKLIIIRKSREDIECRMFGFFDSVHKFDHKSLRHKKISNGECVVSLIPYMSFPNPRVLLFAEKGETL</sequence>
<evidence type="ECO:0000313" key="2">
    <source>
        <dbReference type="Proteomes" id="UP001231189"/>
    </source>
</evidence>
<reference evidence="1" key="1">
    <citation type="submission" date="2023-07" db="EMBL/GenBank/DDBJ databases">
        <title>A chromosome-level genome assembly of Lolium multiflorum.</title>
        <authorList>
            <person name="Chen Y."/>
            <person name="Copetti D."/>
            <person name="Kolliker R."/>
            <person name="Studer B."/>
        </authorList>
    </citation>
    <scope>NUCLEOTIDE SEQUENCE</scope>
    <source>
        <strain evidence="1">02402/16</strain>
        <tissue evidence="1">Leaf</tissue>
    </source>
</reference>
<organism evidence="1 2">
    <name type="scientific">Lolium multiflorum</name>
    <name type="common">Italian ryegrass</name>
    <name type="synonym">Lolium perenne subsp. multiflorum</name>
    <dbReference type="NCBI Taxonomy" id="4521"/>
    <lineage>
        <taxon>Eukaryota</taxon>
        <taxon>Viridiplantae</taxon>
        <taxon>Streptophyta</taxon>
        <taxon>Embryophyta</taxon>
        <taxon>Tracheophyta</taxon>
        <taxon>Spermatophyta</taxon>
        <taxon>Magnoliopsida</taxon>
        <taxon>Liliopsida</taxon>
        <taxon>Poales</taxon>
        <taxon>Poaceae</taxon>
        <taxon>BOP clade</taxon>
        <taxon>Pooideae</taxon>
        <taxon>Poodae</taxon>
        <taxon>Poeae</taxon>
        <taxon>Poeae Chloroplast Group 2 (Poeae type)</taxon>
        <taxon>Loliodinae</taxon>
        <taxon>Loliinae</taxon>
        <taxon>Lolium</taxon>
    </lineage>
</organism>
<comment type="caution">
    <text evidence="1">The sequence shown here is derived from an EMBL/GenBank/DDBJ whole genome shotgun (WGS) entry which is preliminary data.</text>
</comment>
<accession>A0AAD8RZL6</accession>
<dbReference type="Proteomes" id="UP001231189">
    <property type="component" value="Unassembled WGS sequence"/>
</dbReference>
<keyword evidence="2" id="KW-1185">Reference proteome</keyword>
<dbReference type="SUPFAM" id="SSF56204">
    <property type="entry name" value="Hect, E3 ligase catalytic domain"/>
    <property type="match status" value="1"/>
</dbReference>
<gene>
    <name evidence="1" type="ORF">QYE76_059983</name>
</gene>
<dbReference type="EMBL" id="JAUUTY010000004">
    <property type="protein sequence ID" value="KAK1642178.1"/>
    <property type="molecule type" value="Genomic_DNA"/>
</dbReference>
<dbReference type="InterPro" id="IPR035983">
    <property type="entry name" value="Hect_E3_ubiquitin_ligase"/>
</dbReference>
<dbReference type="AlphaFoldDB" id="A0AAD8RZL6"/>